<evidence type="ECO:0000259" key="7">
    <source>
        <dbReference type="Pfam" id="PF01494"/>
    </source>
</evidence>
<dbReference type="PANTHER" id="PTHR46972">
    <property type="entry name" value="MONOOXYGENASE ASQM-RELATED"/>
    <property type="match status" value="1"/>
</dbReference>
<keyword evidence="3 5" id="KW-0560">Oxidoreductase</keyword>
<evidence type="ECO:0000313" key="9">
    <source>
        <dbReference type="Proteomes" id="UP000288351"/>
    </source>
</evidence>
<evidence type="ECO:0000256" key="3">
    <source>
        <dbReference type="ARBA" id="ARBA00023002"/>
    </source>
</evidence>
<evidence type="ECO:0000256" key="5">
    <source>
        <dbReference type="HAMAP-Rule" id="MF_00845"/>
    </source>
</evidence>
<evidence type="ECO:0000313" key="8">
    <source>
        <dbReference type="EMBL" id="GCB89872.1"/>
    </source>
</evidence>
<dbReference type="PANTHER" id="PTHR46972:SF1">
    <property type="entry name" value="FAD DEPENDENT OXIDOREDUCTASE DOMAIN-CONTAINING PROTEIN"/>
    <property type="match status" value="1"/>
</dbReference>
<sequence>MPATAFRIAIIGAGPGGLVCAGILQRYGVPVTVFERDPGPTRGGPGGPLTLRAATGLAALRVAGLERAFRAAARPAGQELRLLDRTGAVLHRDLPVPGPEADRPEIDRSALRRLLVAGLAPGTVRWASHLRTLHPCGGGRHRAVFDDGGTAAFDLVVGADGTWSRVRPLLSDAEPHYCGVTFVEAGLDDVDTRHPRSARLVGRGTMMALSGGRGLLARRDGRGRIRLYAAFRGSQDWARGAGVRTTDTEAVRAALLAGFAGWHESLLALLRESDGGFASHPLFALPVPHVWPHTPGLTLLGDAAHLMAPLSGPGVDLALADGCALARNLVEAHTWQTDPDRAVRAYEAALFPRATTAARAAARDLAAALPPDAPHRSHRPFRRREPHPHLP</sequence>
<comment type="similarity">
    <text evidence="5">Belongs to the aromatic-ring hydroxylase family. TetX subfamily.</text>
</comment>
<keyword evidence="5" id="KW-0963">Cytoplasm</keyword>
<feature type="domain" description="FAD-binding" evidence="7">
    <location>
        <begin position="8"/>
        <end position="171"/>
    </location>
</feature>
<evidence type="ECO:0000256" key="2">
    <source>
        <dbReference type="ARBA" id="ARBA00022827"/>
    </source>
</evidence>
<protein>
    <recommendedName>
        <fullName evidence="5">Flavin-dependent monooxygenase</fullName>
    </recommendedName>
    <alternativeName>
        <fullName evidence="5">TetX monooxygenase</fullName>
        <shortName evidence="5">TetX</shortName>
        <ecNumber evidence="5">1.14.13.-</ecNumber>
    </alternativeName>
</protein>
<dbReference type="InterPro" id="IPR043683">
    <property type="entry name" value="TetX_monooxygenase"/>
</dbReference>
<evidence type="ECO:0000256" key="4">
    <source>
        <dbReference type="ARBA" id="ARBA00023033"/>
    </source>
</evidence>
<dbReference type="PRINTS" id="PR00420">
    <property type="entry name" value="RNGMNOXGNASE"/>
</dbReference>
<feature type="binding site" evidence="5">
    <location>
        <position position="302"/>
    </location>
    <ligand>
        <name>FAD</name>
        <dbReference type="ChEBI" id="CHEBI:57692"/>
    </ligand>
</feature>
<comment type="cofactor">
    <cofactor evidence="5">
        <name>FAD</name>
        <dbReference type="ChEBI" id="CHEBI:57692"/>
    </cofactor>
</comment>
<keyword evidence="5" id="KW-0547">Nucleotide-binding</keyword>
<comment type="subunit">
    <text evidence="5">Monomer.</text>
</comment>
<dbReference type="Proteomes" id="UP000288351">
    <property type="component" value="Unassembled WGS sequence"/>
</dbReference>
<keyword evidence="2 5" id="KW-0274">FAD</keyword>
<gene>
    <name evidence="8" type="ORF">SALB_02565</name>
</gene>
<evidence type="ECO:0000256" key="1">
    <source>
        <dbReference type="ARBA" id="ARBA00022630"/>
    </source>
</evidence>
<comment type="function">
    <text evidence="5">An FAD-requiring monooxygenase active on some tetracycline antibiotic derivatives, which leads to their inactivation. Hydroxylates carbon 11a of tetracycline and some analogs.</text>
</comment>
<comment type="caution">
    <text evidence="5">Lacks conserved residue(s) required for the propagation of feature annotation.</text>
</comment>
<feature type="binding site" evidence="5">
    <location>
        <position position="108"/>
    </location>
    <ligand>
        <name>FAD</name>
        <dbReference type="ChEBI" id="CHEBI:57692"/>
    </ligand>
</feature>
<dbReference type="EMBL" id="BHXC01000006">
    <property type="protein sequence ID" value="GCB89872.1"/>
    <property type="molecule type" value="Genomic_DNA"/>
</dbReference>
<dbReference type="GO" id="GO:0005737">
    <property type="term" value="C:cytoplasm"/>
    <property type="evidence" value="ECO:0007669"/>
    <property type="project" value="UniProtKB-SubCell"/>
</dbReference>
<dbReference type="EC" id="1.14.13.-" evidence="5"/>
<keyword evidence="4 5" id="KW-0503">Monooxygenase</keyword>
<dbReference type="GO" id="GO:0046677">
    <property type="term" value="P:response to antibiotic"/>
    <property type="evidence" value="ECO:0007669"/>
    <property type="project" value="InterPro"/>
</dbReference>
<proteinExistence type="inferred from homology"/>
<dbReference type="SUPFAM" id="SSF51905">
    <property type="entry name" value="FAD/NAD(P)-binding domain"/>
    <property type="match status" value="1"/>
</dbReference>
<dbReference type="RefSeq" id="WP_020929320.1">
    <property type="nucleotide sequence ID" value="NZ_BHXC01000006.1"/>
</dbReference>
<keyword evidence="1 5" id="KW-0285">Flavoprotein</keyword>
<feature type="compositionally biased region" description="Basic residues" evidence="6">
    <location>
        <begin position="376"/>
        <end position="391"/>
    </location>
</feature>
<dbReference type="AlphaFoldDB" id="A0A401QX36"/>
<reference evidence="8 9" key="1">
    <citation type="journal article" date="2019" name="Microbiol. Resour. Announc.">
        <title>Draft Genome Sequence of the Most Traditional epsilon-Poly-l-Lysine Producer, Streptomyces albulus NBRC14147.</title>
        <authorList>
            <person name="Yamanaka K."/>
            <person name="Hamano Y."/>
        </authorList>
    </citation>
    <scope>NUCLEOTIDE SEQUENCE [LARGE SCALE GENOMIC DNA]</scope>
    <source>
        <strain evidence="8 9">NBRC 14147</strain>
    </source>
</reference>
<feature type="domain" description="FAD-binding" evidence="7">
    <location>
        <begin position="297"/>
        <end position="357"/>
    </location>
</feature>
<dbReference type="HAMAP" id="MF_00845">
    <property type="entry name" value="TetX_monooxygenase"/>
    <property type="match status" value="1"/>
</dbReference>
<accession>A0A401QX36</accession>
<dbReference type="InterPro" id="IPR002938">
    <property type="entry name" value="FAD-bd"/>
</dbReference>
<comment type="catalytic activity">
    <reaction evidence="5">
        <text>a tetracycline + NADPH + O2 + H(+) = an 11a-hydroxytetracycline + NADP(+) + H2O</text>
        <dbReference type="Rhea" id="RHEA:61444"/>
        <dbReference type="ChEBI" id="CHEBI:15377"/>
        <dbReference type="ChEBI" id="CHEBI:15378"/>
        <dbReference type="ChEBI" id="CHEBI:15379"/>
        <dbReference type="ChEBI" id="CHEBI:57783"/>
        <dbReference type="ChEBI" id="CHEBI:58349"/>
        <dbReference type="ChEBI" id="CHEBI:144644"/>
        <dbReference type="ChEBI" id="CHEBI:144645"/>
    </reaction>
</comment>
<evidence type="ECO:0000256" key="6">
    <source>
        <dbReference type="SAM" id="MobiDB-lite"/>
    </source>
</evidence>
<comment type="subcellular location">
    <subcellularLocation>
        <location evidence="5">Cytoplasm</location>
    </subcellularLocation>
</comment>
<name>A0A401QX36_STRNR</name>
<dbReference type="GO" id="GO:0004497">
    <property type="term" value="F:monooxygenase activity"/>
    <property type="evidence" value="ECO:0007669"/>
    <property type="project" value="UniProtKB-UniRule"/>
</dbReference>
<organism evidence="8 9">
    <name type="scientific">Streptomyces noursei</name>
    <name type="common">Streptomyces albulus</name>
    <dbReference type="NCBI Taxonomy" id="1971"/>
    <lineage>
        <taxon>Bacteria</taxon>
        <taxon>Bacillati</taxon>
        <taxon>Actinomycetota</taxon>
        <taxon>Actinomycetes</taxon>
        <taxon>Kitasatosporales</taxon>
        <taxon>Streptomycetaceae</taxon>
        <taxon>Streptomyces</taxon>
    </lineage>
</organism>
<feature type="region of interest" description="Disordered" evidence="6">
    <location>
        <begin position="368"/>
        <end position="391"/>
    </location>
</feature>
<dbReference type="InterPro" id="IPR036188">
    <property type="entry name" value="FAD/NAD-bd_sf"/>
</dbReference>
<keyword evidence="5" id="KW-0521">NADP</keyword>
<comment type="domain">
    <text evidence="5">Consists of an N-terminal FAD-binding domain with a Rossman fold and a C-terminal substrate-binding domain.</text>
</comment>
<dbReference type="GO" id="GO:0071949">
    <property type="term" value="F:FAD binding"/>
    <property type="evidence" value="ECO:0007669"/>
    <property type="project" value="InterPro"/>
</dbReference>
<comment type="caution">
    <text evidence="8">The sequence shown here is derived from an EMBL/GenBank/DDBJ whole genome shotgun (WGS) entry which is preliminary data.</text>
</comment>
<dbReference type="Gene3D" id="3.50.50.60">
    <property type="entry name" value="FAD/NAD(P)-binding domain"/>
    <property type="match status" value="1"/>
</dbReference>
<dbReference type="Pfam" id="PF01494">
    <property type="entry name" value="FAD_binding_3"/>
    <property type="match status" value="2"/>
</dbReference>